<organism evidence="2 3">
    <name type="scientific">Saguinus oedipus</name>
    <name type="common">Cotton-top tamarin</name>
    <name type="synonym">Oedipomidas oedipus</name>
    <dbReference type="NCBI Taxonomy" id="9490"/>
    <lineage>
        <taxon>Eukaryota</taxon>
        <taxon>Metazoa</taxon>
        <taxon>Chordata</taxon>
        <taxon>Craniata</taxon>
        <taxon>Vertebrata</taxon>
        <taxon>Euteleostomi</taxon>
        <taxon>Mammalia</taxon>
        <taxon>Eutheria</taxon>
        <taxon>Euarchontoglires</taxon>
        <taxon>Primates</taxon>
        <taxon>Haplorrhini</taxon>
        <taxon>Platyrrhini</taxon>
        <taxon>Cebidae</taxon>
        <taxon>Callitrichinae</taxon>
        <taxon>Saguinus</taxon>
    </lineage>
</organism>
<evidence type="ECO:0000313" key="2">
    <source>
        <dbReference type="EMBL" id="KAK2115649.1"/>
    </source>
</evidence>
<evidence type="ECO:0000313" key="3">
    <source>
        <dbReference type="Proteomes" id="UP001266305"/>
    </source>
</evidence>
<feature type="compositionally biased region" description="Basic and acidic residues" evidence="1">
    <location>
        <begin position="1"/>
        <end position="13"/>
    </location>
</feature>
<feature type="region of interest" description="Disordered" evidence="1">
    <location>
        <begin position="1"/>
        <end position="23"/>
    </location>
</feature>
<reference evidence="2 3" key="1">
    <citation type="submission" date="2023-05" db="EMBL/GenBank/DDBJ databases">
        <title>B98-5 Cell Line De Novo Hybrid Assembly: An Optical Mapping Approach.</title>
        <authorList>
            <person name="Kananen K."/>
            <person name="Auerbach J.A."/>
            <person name="Kautto E."/>
            <person name="Blachly J.S."/>
        </authorList>
    </citation>
    <scope>NUCLEOTIDE SEQUENCE [LARGE SCALE GENOMIC DNA]</scope>
    <source>
        <strain evidence="2">B95-8</strain>
        <tissue evidence="2">Cell line</tissue>
    </source>
</reference>
<name>A0ABQ9W1Z3_SAGOE</name>
<dbReference type="Proteomes" id="UP001266305">
    <property type="component" value="Unassembled WGS sequence"/>
</dbReference>
<sequence>MQQETDGARRRDTNPVLSHLLGPRGTSDFTPPCEKANILFAFCVLRDKGLGYSNQEVPFQHCGFCESEHYGGKKSLAQQGVCVILLSKATEARLTLGNLQVYRKKKMQEAAEMALLLERRKPWKLRVL</sequence>
<proteinExistence type="predicted"/>
<protein>
    <submittedName>
        <fullName evidence="2">Uncharacterized protein</fullName>
    </submittedName>
</protein>
<keyword evidence="3" id="KW-1185">Reference proteome</keyword>
<evidence type="ECO:0000256" key="1">
    <source>
        <dbReference type="SAM" id="MobiDB-lite"/>
    </source>
</evidence>
<accession>A0ABQ9W1Z3</accession>
<dbReference type="EMBL" id="JASSZA010000003">
    <property type="protein sequence ID" value="KAK2115649.1"/>
    <property type="molecule type" value="Genomic_DNA"/>
</dbReference>
<gene>
    <name evidence="2" type="ORF">P7K49_006275</name>
</gene>
<comment type="caution">
    <text evidence="2">The sequence shown here is derived from an EMBL/GenBank/DDBJ whole genome shotgun (WGS) entry which is preliminary data.</text>
</comment>